<dbReference type="InterPro" id="IPR052557">
    <property type="entry name" value="CAP/Cytokinesis_protein"/>
</dbReference>
<keyword evidence="1" id="KW-0732">Signal</keyword>
<reference evidence="4" key="1">
    <citation type="journal article" date="2019" name="Int. J. Syst. Evol. Microbiol.">
        <title>The Global Catalogue of Microorganisms (GCM) 10K type strain sequencing project: providing services to taxonomists for standard genome sequencing and annotation.</title>
        <authorList>
            <consortium name="The Broad Institute Genomics Platform"/>
            <consortium name="The Broad Institute Genome Sequencing Center for Infectious Disease"/>
            <person name="Wu L."/>
            <person name="Ma J."/>
        </authorList>
    </citation>
    <scope>NUCLEOTIDE SEQUENCE [LARGE SCALE GENOMIC DNA]</scope>
    <source>
        <strain evidence="4">KCTC 42398</strain>
    </source>
</reference>
<feature type="domain" description="Transglutaminase-like" evidence="2">
    <location>
        <begin position="115"/>
        <end position="181"/>
    </location>
</feature>
<gene>
    <name evidence="3" type="ORF">ACFSR8_08690</name>
</gene>
<dbReference type="RefSeq" id="WP_380291081.1">
    <property type="nucleotide sequence ID" value="NZ_JBHULY010000016.1"/>
</dbReference>
<organism evidence="3 4">
    <name type="scientific">Hyunsoonleella rubra</name>
    <dbReference type="NCBI Taxonomy" id="1737062"/>
    <lineage>
        <taxon>Bacteria</taxon>
        <taxon>Pseudomonadati</taxon>
        <taxon>Bacteroidota</taxon>
        <taxon>Flavobacteriia</taxon>
        <taxon>Flavobacteriales</taxon>
        <taxon>Flavobacteriaceae</taxon>
    </lineage>
</organism>
<sequence length="347" mass="40228">MMWLKLFVLLLWLSFQSHAQRSDFAHINFKKADSIAKVYGEASLRNMPLLVHQLTKDLDTQVEQFRAIHTWVCLNIESDHYFSEATLKKGRALRNKPEALKKWNAKTQAKVYKRLLRYKKTICTGYAYILKGLTVLAEIECEIVDGYARTTAHNIGTVDFPNHSWNVLKLDGKWYFADATQASGYYDLDESKFVKDYNDGYFLADPELFVKNHFPINKKWLLLGDDELSLIDFVKAPLIYGDTYKYGVIPESPTDLVSSINVGESVIFRFKLLDPSYLERISLVLSSGFKFKKIKPTKSNYKNGMLELKYQFDKKGQYDVHAKVDKSIVTSYTVKVEKTKNRNRRSF</sequence>
<comment type="caution">
    <text evidence="3">The sequence shown here is derived from an EMBL/GenBank/DDBJ whole genome shotgun (WGS) entry which is preliminary data.</text>
</comment>
<dbReference type="SMART" id="SM00460">
    <property type="entry name" value="TGc"/>
    <property type="match status" value="1"/>
</dbReference>
<dbReference type="PANTHER" id="PTHR46333">
    <property type="entry name" value="CYTOKINESIS PROTEIN 3"/>
    <property type="match status" value="1"/>
</dbReference>
<evidence type="ECO:0000313" key="4">
    <source>
        <dbReference type="Proteomes" id="UP001597476"/>
    </source>
</evidence>
<dbReference type="EMBL" id="JBHULY010000016">
    <property type="protein sequence ID" value="MFD2726289.1"/>
    <property type="molecule type" value="Genomic_DNA"/>
</dbReference>
<dbReference type="Gene3D" id="3.10.620.30">
    <property type="match status" value="1"/>
</dbReference>
<evidence type="ECO:0000256" key="1">
    <source>
        <dbReference type="SAM" id="SignalP"/>
    </source>
</evidence>
<dbReference type="InterPro" id="IPR038765">
    <property type="entry name" value="Papain-like_cys_pep_sf"/>
</dbReference>
<dbReference type="PANTHER" id="PTHR46333:SF2">
    <property type="entry name" value="CYTOKINESIS PROTEIN 3"/>
    <property type="match status" value="1"/>
</dbReference>
<keyword evidence="4" id="KW-1185">Reference proteome</keyword>
<feature type="signal peptide" evidence="1">
    <location>
        <begin position="1"/>
        <end position="19"/>
    </location>
</feature>
<evidence type="ECO:0000313" key="3">
    <source>
        <dbReference type="EMBL" id="MFD2726289.1"/>
    </source>
</evidence>
<proteinExistence type="predicted"/>
<dbReference type="InterPro" id="IPR002931">
    <property type="entry name" value="Transglutaminase-like"/>
</dbReference>
<dbReference type="SUPFAM" id="SSF54001">
    <property type="entry name" value="Cysteine proteinases"/>
    <property type="match status" value="1"/>
</dbReference>
<accession>A0ABW5TAP2</accession>
<name>A0ABW5TAP2_9FLAO</name>
<evidence type="ECO:0000259" key="2">
    <source>
        <dbReference type="SMART" id="SM00460"/>
    </source>
</evidence>
<protein>
    <recommendedName>
        <fullName evidence="2">Transglutaminase-like domain-containing protein</fullName>
    </recommendedName>
</protein>
<dbReference type="Proteomes" id="UP001597476">
    <property type="component" value="Unassembled WGS sequence"/>
</dbReference>
<feature type="chain" id="PRO_5047345066" description="Transglutaminase-like domain-containing protein" evidence="1">
    <location>
        <begin position="20"/>
        <end position="347"/>
    </location>
</feature>